<dbReference type="AlphaFoldDB" id="A0A0C1N1G9"/>
<gene>
    <name evidence="2" type="ORF">NF27_AV00040</name>
</gene>
<comment type="caution">
    <text evidence="2">The sequence shown here is derived from an EMBL/GenBank/DDBJ whole genome shotgun (WGS) entry which is preliminary data.</text>
</comment>
<dbReference type="RefSeq" id="WP_039454568.1">
    <property type="nucleotide sequence ID" value="NZ_JSWE01000022.1"/>
</dbReference>
<dbReference type="Proteomes" id="UP000031258">
    <property type="component" value="Unassembled WGS sequence"/>
</dbReference>
<keyword evidence="1" id="KW-0175">Coiled coil</keyword>
<organism evidence="2 3">
    <name type="scientific">Candidatus Jidaibacter acanthamoebae</name>
    <dbReference type="NCBI Taxonomy" id="86105"/>
    <lineage>
        <taxon>Bacteria</taxon>
        <taxon>Pseudomonadati</taxon>
        <taxon>Pseudomonadota</taxon>
        <taxon>Alphaproteobacteria</taxon>
        <taxon>Rickettsiales</taxon>
        <taxon>Candidatus Midichloriaceae</taxon>
        <taxon>Candidatus Jidaibacter</taxon>
    </lineage>
</organism>
<dbReference type="PROSITE" id="PS50096">
    <property type="entry name" value="IQ"/>
    <property type="match status" value="1"/>
</dbReference>
<accession>A0A0C1N1G9</accession>
<dbReference type="STRING" id="86105.NF27_AV00040"/>
<reference evidence="2 3" key="1">
    <citation type="submission" date="2014-11" db="EMBL/GenBank/DDBJ databases">
        <title>A Rickettsiales Symbiont of Amoebae With Ancient Features.</title>
        <authorList>
            <person name="Schulz F."/>
            <person name="Martijn J."/>
            <person name="Wascher F."/>
            <person name="Kostanjsek R."/>
            <person name="Ettema T.J."/>
            <person name="Horn M."/>
        </authorList>
    </citation>
    <scope>NUCLEOTIDE SEQUENCE [LARGE SCALE GENOMIC DNA]</scope>
    <source>
        <strain evidence="2 3">UWC36</strain>
    </source>
</reference>
<feature type="coiled-coil region" evidence="1">
    <location>
        <begin position="451"/>
        <end position="527"/>
    </location>
</feature>
<sequence length="629" mass="71016">MRNPDNLLKSQYANLVETTQGSLDLSSKVITTAEMELLANELRDNTTINEIKLKFNKVEKKAIEAILEVFKTNTTLISVIVLGEIESKEKYEINNLYYLLGAYINRNKLLSNDSKYNTYPDSFRDTIYKNEYGDSDKQIEILAEGIERNTTVTQFYLKPYTREADNEVAISKAFQKNNKATALFIIEHAKLGLGRLTIGDVLKHNTALTQVSLSFSSISDKGAYVLGEALQTNTTLTHLILKGPTISYQGMKAIGEGLKDNTTLTELNLDIANESHKIDNYNKENSALGALAEGLKYNTGLKILKYGRYNDSIYDSTLDEINLKGLGDALKENNTITSLVISSLSLNESNLSEDLGYLIIRANCKQIEIRTPVQYHARGLVTIAESLKSNTTLTKLDLTYAVYSSYEKGHDKYLRVQAWEKINKYLKRNKFIEENPALKPKPTDKNVSKKIGELTVENEEFKTRNEELERGFAKLKDELKNINQELQNLQSKVKELEKENTKLHEGNKVLKQQNTEKDIQLSNLQKENSSLKSVIGRHGLAQERAEAAITIQALVRGHSIRKAIPLEDMKVERKKEIQEAMKKLMEAGKYNDLSKLATAMEEGQLHTAMQIIRGIPEKNIEVQGKAVSY</sequence>
<evidence type="ECO:0000313" key="2">
    <source>
        <dbReference type="EMBL" id="KIE06241.1"/>
    </source>
</evidence>
<dbReference type="InterPro" id="IPR052394">
    <property type="entry name" value="LRR-containing"/>
</dbReference>
<dbReference type="CDD" id="cd23767">
    <property type="entry name" value="IQCD"/>
    <property type="match status" value="1"/>
</dbReference>
<evidence type="ECO:0000256" key="1">
    <source>
        <dbReference type="SAM" id="Coils"/>
    </source>
</evidence>
<dbReference type="PANTHER" id="PTHR24114:SF2">
    <property type="entry name" value="F-BOX DOMAIN-CONTAINING PROTEIN-RELATED"/>
    <property type="match status" value="1"/>
</dbReference>
<dbReference type="InterPro" id="IPR032675">
    <property type="entry name" value="LRR_dom_sf"/>
</dbReference>
<dbReference type="SUPFAM" id="SSF52047">
    <property type="entry name" value="RNI-like"/>
    <property type="match status" value="1"/>
</dbReference>
<protein>
    <submittedName>
        <fullName evidence="2">Uncharacterized protein</fullName>
    </submittedName>
</protein>
<dbReference type="Pfam" id="PF13516">
    <property type="entry name" value="LRR_6"/>
    <property type="match status" value="2"/>
</dbReference>
<keyword evidence="3" id="KW-1185">Reference proteome</keyword>
<evidence type="ECO:0000313" key="3">
    <source>
        <dbReference type="Proteomes" id="UP000031258"/>
    </source>
</evidence>
<dbReference type="PANTHER" id="PTHR24114">
    <property type="entry name" value="LEUCINE RICH REPEAT FAMILY PROTEIN"/>
    <property type="match status" value="1"/>
</dbReference>
<dbReference type="InterPro" id="IPR001611">
    <property type="entry name" value="Leu-rich_rpt"/>
</dbReference>
<dbReference type="Gene3D" id="1.20.5.340">
    <property type="match status" value="1"/>
</dbReference>
<dbReference type="EMBL" id="JSWE01000022">
    <property type="protein sequence ID" value="KIE06241.1"/>
    <property type="molecule type" value="Genomic_DNA"/>
</dbReference>
<proteinExistence type="predicted"/>
<name>A0A0C1N1G9_9RICK</name>
<dbReference type="Gene3D" id="3.80.10.10">
    <property type="entry name" value="Ribonuclease Inhibitor"/>
    <property type="match status" value="3"/>
</dbReference>